<reference evidence="2" key="3">
    <citation type="submission" date="2006-01" db="EMBL/GenBank/DDBJ databases">
        <authorList>
            <person name="Buell R."/>
        </authorList>
    </citation>
    <scope>NUCLEOTIDE SEQUENCE</scope>
</reference>
<protein>
    <submittedName>
        <fullName evidence="2">Uncharacterized protein</fullName>
    </submittedName>
</protein>
<dbReference type="AlphaFoldDB" id="Q2R1A6"/>
<reference evidence="2" key="2">
    <citation type="submission" date="2005-04" db="EMBL/GenBank/DDBJ databases">
        <authorList>
            <person name="Buell C.R."/>
            <person name="Wing R.A."/>
            <person name="McCombie W.A."/>
            <person name="Ouyang S."/>
        </authorList>
    </citation>
    <scope>NUCLEOTIDE SEQUENCE</scope>
</reference>
<organism evidence="2">
    <name type="scientific">Oryza sativa subsp. japonica</name>
    <name type="common">Rice</name>
    <dbReference type="NCBI Taxonomy" id="39947"/>
    <lineage>
        <taxon>Eukaryota</taxon>
        <taxon>Viridiplantae</taxon>
        <taxon>Streptophyta</taxon>
        <taxon>Embryophyta</taxon>
        <taxon>Tracheophyta</taxon>
        <taxon>Spermatophyta</taxon>
        <taxon>Magnoliopsida</taxon>
        <taxon>Liliopsida</taxon>
        <taxon>Poales</taxon>
        <taxon>Poaceae</taxon>
        <taxon>BOP clade</taxon>
        <taxon>Oryzoideae</taxon>
        <taxon>Oryzeae</taxon>
        <taxon>Oryzinae</taxon>
        <taxon>Oryza</taxon>
        <taxon>Oryza sativa</taxon>
    </lineage>
</organism>
<evidence type="ECO:0000313" key="2">
    <source>
        <dbReference type="EMBL" id="ABA94800.1"/>
    </source>
</evidence>
<evidence type="ECO:0000256" key="1">
    <source>
        <dbReference type="SAM" id="MobiDB-lite"/>
    </source>
</evidence>
<gene>
    <name evidence="2" type="ordered locus">LOC_Os11g39820</name>
</gene>
<sequence length="244" mass="24733">MVRETEEEERGGGGLGGAERRERGAHVRCGRAAVGDGARAREGGELGAARHRAAASWRSMSPAHAFGVDARLRELEREEATVWTGSSGVATACEGRPTVRAKKPSSSIAAALETETEFDGGVNVEAAAGTRCSPSPAAAAEVVVAVSSSAAGSGGGNSNAFFLGGSGGVNSSGFFSSIDGGGGGGTGATQRREGRLSVASGPRRLLLYPPRHRLHLPFLLTDRHAATRGRGMEAAAGGAPMRVV</sequence>
<feature type="region of interest" description="Disordered" evidence="1">
    <location>
        <begin position="1"/>
        <end position="38"/>
    </location>
</feature>
<dbReference type="EMBL" id="DP000010">
    <property type="protein sequence ID" value="ABA94800.1"/>
    <property type="molecule type" value="Genomic_DNA"/>
</dbReference>
<name>Q2R1A6_ORYSJ</name>
<accession>Q2R1A6</accession>
<proteinExistence type="predicted"/>
<reference evidence="2" key="1">
    <citation type="journal article" date="2005" name="BMC Biol.">
        <title>The sequence of rice chromosomes 11 and 12, rich in disease resistance genes and recent gene duplications.</title>
        <authorList>
            <consortium name="The rice chromosomes 11 and 12 sequencing consortia"/>
        </authorList>
    </citation>
    <scope>NUCLEOTIDE SEQUENCE [LARGE SCALE GENOMIC DNA]</scope>
</reference>